<organism evidence="2 3">
    <name type="scientific">Romanomermis culicivorax</name>
    <name type="common">Nematode worm</name>
    <dbReference type="NCBI Taxonomy" id="13658"/>
    <lineage>
        <taxon>Eukaryota</taxon>
        <taxon>Metazoa</taxon>
        <taxon>Ecdysozoa</taxon>
        <taxon>Nematoda</taxon>
        <taxon>Enoplea</taxon>
        <taxon>Dorylaimia</taxon>
        <taxon>Mermithida</taxon>
        <taxon>Mermithoidea</taxon>
        <taxon>Mermithidae</taxon>
        <taxon>Romanomermis</taxon>
    </lineage>
</organism>
<keyword evidence="1" id="KW-0472">Membrane</keyword>
<name>A0A915IYH6_ROMCU</name>
<evidence type="ECO:0000313" key="3">
    <source>
        <dbReference type="WBParaSite" id="nRc.2.0.1.t18476-RA"/>
    </source>
</evidence>
<dbReference type="WBParaSite" id="nRc.2.0.1.t18476-RA">
    <property type="protein sequence ID" value="nRc.2.0.1.t18476-RA"/>
    <property type="gene ID" value="nRc.2.0.1.g18476"/>
</dbReference>
<proteinExistence type="predicted"/>
<protein>
    <submittedName>
        <fullName evidence="3">Uncharacterized protein</fullName>
    </submittedName>
</protein>
<evidence type="ECO:0000313" key="2">
    <source>
        <dbReference type="Proteomes" id="UP000887565"/>
    </source>
</evidence>
<keyword evidence="1" id="KW-0812">Transmembrane</keyword>
<reference evidence="3" key="1">
    <citation type="submission" date="2022-11" db="UniProtKB">
        <authorList>
            <consortium name="WormBaseParasite"/>
        </authorList>
    </citation>
    <scope>IDENTIFICATION</scope>
</reference>
<feature type="transmembrane region" description="Helical" evidence="1">
    <location>
        <begin position="20"/>
        <end position="41"/>
    </location>
</feature>
<dbReference type="Proteomes" id="UP000887565">
    <property type="component" value="Unplaced"/>
</dbReference>
<accession>A0A915IYH6</accession>
<dbReference type="AlphaFoldDB" id="A0A915IYH6"/>
<keyword evidence="1" id="KW-1133">Transmembrane helix</keyword>
<sequence>MIKRPINNLTFIGVCEFSNNFSILFMQIVAIKIEMMQLWAAQRNNHFRRLFKSSLPSFRASVPFYLTNCGPKIARLSRLLEFPKNILKGTATFTNKFPDVRWHCVMMTENMEQSTRQRPVASDIESLIFRVEKYVQRDNNEPIIKQIVIIEFLKMK</sequence>
<keyword evidence="2" id="KW-1185">Reference proteome</keyword>
<evidence type="ECO:0000256" key="1">
    <source>
        <dbReference type="SAM" id="Phobius"/>
    </source>
</evidence>